<name>A0ABT3G069_9BACT</name>
<feature type="compositionally biased region" description="Polar residues" evidence="5">
    <location>
        <begin position="60"/>
        <end position="69"/>
    </location>
</feature>
<dbReference type="EMBL" id="JAPDDR010000003">
    <property type="protein sequence ID" value="MCW1913227.1"/>
    <property type="molecule type" value="Genomic_DNA"/>
</dbReference>
<dbReference type="CDD" id="cd07185">
    <property type="entry name" value="OmpA_C-like"/>
    <property type="match status" value="1"/>
</dbReference>
<evidence type="ECO:0000256" key="5">
    <source>
        <dbReference type="SAM" id="MobiDB-lite"/>
    </source>
</evidence>
<dbReference type="InterPro" id="IPR006665">
    <property type="entry name" value="OmpA-like"/>
</dbReference>
<evidence type="ECO:0000313" key="7">
    <source>
        <dbReference type="EMBL" id="MCW1913227.1"/>
    </source>
</evidence>
<dbReference type="Gene3D" id="3.30.1330.60">
    <property type="entry name" value="OmpA-like domain"/>
    <property type="match status" value="1"/>
</dbReference>
<evidence type="ECO:0000256" key="3">
    <source>
        <dbReference type="ARBA" id="ARBA00023237"/>
    </source>
</evidence>
<dbReference type="RefSeq" id="WP_264512469.1">
    <property type="nucleotide sequence ID" value="NZ_JAPDDR010000003.1"/>
</dbReference>
<keyword evidence="2 4" id="KW-0472">Membrane</keyword>
<dbReference type="InterPro" id="IPR006664">
    <property type="entry name" value="OMP_bac"/>
</dbReference>
<dbReference type="Proteomes" id="UP001165653">
    <property type="component" value="Unassembled WGS sequence"/>
</dbReference>
<dbReference type="PRINTS" id="PR01021">
    <property type="entry name" value="OMPADOMAIN"/>
</dbReference>
<gene>
    <name evidence="7" type="ORF">OJ996_06570</name>
</gene>
<keyword evidence="8" id="KW-1185">Reference proteome</keyword>
<dbReference type="PROSITE" id="PS51123">
    <property type="entry name" value="OMPA_2"/>
    <property type="match status" value="1"/>
</dbReference>
<keyword evidence="3" id="KW-0998">Cell outer membrane</keyword>
<dbReference type="PANTHER" id="PTHR30329">
    <property type="entry name" value="STATOR ELEMENT OF FLAGELLAR MOTOR COMPLEX"/>
    <property type="match status" value="1"/>
</dbReference>
<proteinExistence type="predicted"/>
<protein>
    <submittedName>
        <fullName evidence="7">OmpA family protein</fullName>
    </submittedName>
</protein>
<feature type="compositionally biased region" description="Polar residues" evidence="5">
    <location>
        <begin position="410"/>
        <end position="424"/>
    </location>
</feature>
<dbReference type="PANTHER" id="PTHR30329:SF21">
    <property type="entry name" value="LIPOPROTEIN YIAD-RELATED"/>
    <property type="match status" value="1"/>
</dbReference>
<dbReference type="InterPro" id="IPR036737">
    <property type="entry name" value="OmpA-like_sf"/>
</dbReference>
<dbReference type="Pfam" id="PF00691">
    <property type="entry name" value="OmpA"/>
    <property type="match status" value="1"/>
</dbReference>
<feature type="region of interest" description="Disordered" evidence="5">
    <location>
        <begin position="410"/>
        <end position="438"/>
    </location>
</feature>
<evidence type="ECO:0000256" key="4">
    <source>
        <dbReference type="PROSITE-ProRule" id="PRU00473"/>
    </source>
</evidence>
<accession>A0ABT3G069</accession>
<evidence type="ECO:0000256" key="1">
    <source>
        <dbReference type="ARBA" id="ARBA00004442"/>
    </source>
</evidence>
<evidence type="ECO:0000313" key="8">
    <source>
        <dbReference type="Proteomes" id="UP001165653"/>
    </source>
</evidence>
<feature type="region of interest" description="Disordered" evidence="5">
    <location>
        <begin position="31"/>
        <end position="69"/>
    </location>
</feature>
<dbReference type="InterPro" id="IPR050330">
    <property type="entry name" value="Bact_OuterMem_StrucFunc"/>
</dbReference>
<comment type="caution">
    <text evidence="7">The sequence shown here is derived from an EMBL/GenBank/DDBJ whole genome shotgun (WGS) entry which is preliminary data.</text>
</comment>
<sequence length="446" mass="48783">MRDARFPVVFVIGALALAGLVAALYLKRGTPADPGQAQQTPVTPANPTPEPKQEPIAATQKESMVDTPQTPEAALANAGVGVATANPAELMQKIGAALEAGDFNALGKLIGKDALDEATRKRLTQLAADRQVKLRRPDAVQEVGELELNQRARWALWLDGEQSGRDRIFFDLKRDAGKWSVQSMTLPPGEGEPVPKAVLVDALGIADAFLQATLHQQFEMAKEFVDTSTVSDAKIAGLCILFEEGNYRMRPEKPLRAMFQRENSEGYLARVVTSDGADAAEFSLVLSQPQNGGHWRVSDINLDQLLADYAARVAGGDVYYSPLLKNPKGGDTLVLYFGFNEDVLAPRTERQLQIVAQILKTDADKQLTISGHTDALGTEEYNRSLSARRAGIVKDYLVKTGVREDQIITQAKGQSQPRRPNFTESGDDNPEGRRANRRTEIYLDFD</sequence>
<organism evidence="7 8">
    <name type="scientific">Luteolibacter rhizosphaerae</name>
    <dbReference type="NCBI Taxonomy" id="2989719"/>
    <lineage>
        <taxon>Bacteria</taxon>
        <taxon>Pseudomonadati</taxon>
        <taxon>Verrucomicrobiota</taxon>
        <taxon>Verrucomicrobiia</taxon>
        <taxon>Verrucomicrobiales</taxon>
        <taxon>Verrucomicrobiaceae</taxon>
        <taxon>Luteolibacter</taxon>
    </lineage>
</organism>
<reference evidence="7" key="1">
    <citation type="submission" date="2022-10" db="EMBL/GenBank/DDBJ databases">
        <title>Luteolibacter sp. GHJ8, whole genome shotgun sequencing project.</title>
        <authorList>
            <person name="Zhao G."/>
            <person name="Shen L."/>
        </authorList>
    </citation>
    <scope>NUCLEOTIDE SEQUENCE</scope>
    <source>
        <strain evidence="7">GHJ8</strain>
    </source>
</reference>
<comment type="subcellular location">
    <subcellularLocation>
        <location evidence="1">Cell outer membrane</location>
    </subcellularLocation>
</comment>
<evidence type="ECO:0000259" key="6">
    <source>
        <dbReference type="PROSITE" id="PS51123"/>
    </source>
</evidence>
<evidence type="ECO:0000256" key="2">
    <source>
        <dbReference type="ARBA" id="ARBA00023136"/>
    </source>
</evidence>
<dbReference type="SUPFAM" id="SSF103088">
    <property type="entry name" value="OmpA-like"/>
    <property type="match status" value="1"/>
</dbReference>
<feature type="domain" description="OmpA-like" evidence="6">
    <location>
        <begin position="329"/>
        <end position="446"/>
    </location>
</feature>